<dbReference type="Proteomes" id="UP000019374">
    <property type="component" value="Unassembled WGS sequence"/>
</dbReference>
<proteinExistence type="predicted"/>
<dbReference type="PROSITE" id="PS50011">
    <property type="entry name" value="PROTEIN_KINASE_DOM"/>
    <property type="match status" value="1"/>
</dbReference>
<dbReference type="EMBL" id="KE652400">
    <property type="protein sequence ID" value="EQL01885.1"/>
    <property type="molecule type" value="Genomic_DNA"/>
</dbReference>
<feature type="domain" description="Protein kinase" evidence="1">
    <location>
        <begin position="1"/>
        <end position="317"/>
    </location>
</feature>
<evidence type="ECO:0000313" key="2">
    <source>
        <dbReference type="EMBL" id="EQL01885.1"/>
    </source>
</evidence>
<keyword evidence="2" id="KW-0808">Transferase</keyword>
<dbReference type="InterPro" id="IPR001245">
    <property type="entry name" value="Ser-Thr/Tyr_kinase_cat_dom"/>
</dbReference>
<gene>
    <name evidence="2" type="ORF">OCS_02409</name>
</gene>
<dbReference type="SUPFAM" id="SSF56112">
    <property type="entry name" value="Protein kinase-like (PK-like)"/>
    <property type="match status" value="1"/>
</dbReference>
<dbReference type="Gene3D" id="1.10.510.10">
    <property type="entry name" value="Transferase(Phosphotransferase) domain 1"/>
    <property type="match status" value="1"/>
</dbReference>
<evidence type="ECO:0000313" key="3">
    <source>
        <dbReference type="Proteomes" id="UP000019374"/>
    </source>
</evidence>
<evidence type="ECO:0000259" key="1">
    <source>
        <dbReference type="PROSITE" id="PS50011"/>
    </source>
</evidence>
<protein>
    <submittedName>
        <fullName evidence="2">Kinase domain containing protein</fullName>
    </submittedName>
</protein>
<keyword evidence="2" id="KW-0418">Kinase</keyword>
<dbReference type="InterPro" id="IPR011009">
    <property type="entry name" value="Kinase-like_dom_sf"/>
</dbReference>
<dbReference type="HOGENOM" id="CLU_072627_0_0_1"/>
<dbReference type="AlphaFoldDB" id="T5A8S0"/>
<organism evidence="2 3">
    <name type="scientific">Ophiocordyceps sinensis (strain Co18 / CGMCC 3.14243)</name>
    <name type="common">Yarsagumba caterpillar fungus</name>
    <name type="synonym">Hirsutella sinensis</name>
    <dbReference type="NCBI Taxonomy" id="911162"/>
    <lineage>
        <taxon>Eukaryota</taxon>
        <taxon>Fungi</taxon>
        <taxon>Dikarya</taxon>
        <taxon>Ascomycota</taxon>
        <taxon>Pezizomycotina</taxon>
        <taxon>Sordariomycetes</taxon>
        <taxon>Hypocreomycetidae</taxon>
        <taxon>Hypocreales</taxon>
        <taxon>Ophiocordycipitaceae</taxon>
        <taxon>Ophiocordyceps</taxon>
    </lineage>
</organism>
<dbReference type="Pfam" id="PF07714">
    <property type="entry name" value="PK_Tyr_Ser-Thr"/>
    <property type="match status" value="1"/>
</dbReference>
<name>T5A8S0_OPHSC</name>
<dbReference type="GO" id="GO:0005524">
    <property type="term" value="F:ATP binding"/>
    <property type="evidence" value="ECO:0007669"/>
    <property type="project" value="InterPro"/>
</dbReference>
<reference evidence="2 3" key="1">
    <citation type="journal article" date="2013" name="Chin. Sci. Bull.">
        <title>Genome survey uncovers the secrets of sex and lifestyle in caterpillar fungus.</title>
        <authorList>
            <person name="Hu X."/>
            <person name="Zhang Y."/>
            <person name="Xiao G."/>
            <person name="Zheng P."/>
            <person name="Xia Y."/>
            <person name="Zhang X."/>
            <person name="St Leger R.J."/>
            <person name="Liu X."/>
            <person name="Wang C."/>
        </authorList>
    </citation>
    <scope>NUCLEOTIDE SEQUENCE [LARGE SCALE GENOMIC DNA]</scope>
    <source>
        <strain evidence="3">Co18 / CGMCC 3.14243</strain>
        <tissue evidence="2">Fruit-body</tissue>
    </source>
</reference>
<dbReference type="GO" id="GO:0004672">
    <property type="term" value="F:protein kinase activity"/>
    <property type="evidence" value="ECO:0007669"/>
    <property type="project" value="InterPro"/>
</dbReference>
<dbReference type="eggNOG" id="ENOG502SW0W">
    <property type="taxonomic scope" value="Eukaryota"/>
</dbReference>
<accession>T5A8S0</accession>
<sequence>MMKLILPFRELPEECLSIGPSQGLAYGLDRDIILKVPFQYEVTAEVDMAHCWDLSLGSLVAMEKELAVYEALRDRPHDNFTRRLASEDNLTRKLAPDQSEFLLLERLQPLQEAWPDSSLEDRLRWVSELVAAVGWLEKLGFVHGDLAVRNLGIDTTQRLKLFDFGSATPCSHPDYSNDVGRDHFHLATCLHFILSGVDPFDHVSSHAEAVETRSLLESGQWKIAKGAEILADVIQDGWTGRTGSSTFGQLSSLVAEVVGTRDQGSIPALSESHYQHLECRCRDWLRRAERDPLWKAPDEYVLACRGVGHEADLDLWR</sequence>
<dbReference type="OrthoDB" id="4062651at2759"/>
<dbReference type="InterPro" id="IPR000719">
    <property type="entry name" value="Prot_kinase_dom"/>
</dbReference>